<sequence>MAPWCFAALALPAFAQEPGDEAKPENFNVHVQSTYVWERKGDFNAPYSGLRSLSPQEETAYSFSATAAFGLRLWRGAELYFNPEVVQGVPLSGLTGLGGMTNGEQQKTGGPNPTFYRARLFLRQSFDLGGEKVAADSDMNQLAGMLDRRRIVMTAGNLSVIDLFDNNPYAHDPRTQFLNWALTTHGAYDFAADARGYTWGAAVEYFYDDWALRYGRFMQPEESNGLPLDTRLFRHYGDQVEIEHAHRIGELNGKLRFLAFRNRAAMGSFAESVDLARTQGGVPDIATTRRDRTKLGYGIGLEQEMTKNTGVFARASWNDGQEETWAFTEIERSLALGATFKGAAWKRERDTVGVALVRNGLSGAHQAYLAAGGYGVFIGDGRLNYRPETIAEAYYSLGVGAHAWLTLDLQHIANPAYNADRGPVTVASLRLHASY</sequence>
<evidence type="ECO:0000313" key="4">
    <source>
        <dbReference type="EMBL" id="MBK4738217.1"/>
    </source>
</evidence>
<dbReference type="Gene3D" id="2.40.160.180">
    <property type="entry name" value="Carbohydrate-selective porin OprB"/>
    <property type="match status" value="1"/>
</dbReference>
<evidence type="ECO:0000256" key="1">
    <source>
        <dbReference type="ARBA" id="ARBA00008769"/>
    </source>
</evidence>
<accession>A0A934SYT9</accession>
<comment type="caution">
    <text evidence="4">The sequence shown here is derived from an EMBL/GenBank/DDBJ whole genome shotgun (WGS) entry which is preliminary data.</text>
</comment>
<keyword evidence="5" id="KW-1185">Reference proteome</keyword>
<dbReference type="Proteomes" id="UP000622890">
    <property type="component" value="Unassembled WGS sequence"/>
</dbReference>
<dbReference type="GO" id="GO:0015288">
    <property type="term" value="F:porin activity"/>
    <property type="evidence" value="ECO:0007669"/>
    <property type="project" value="InterPro"/>
</dbReference>
<name>A0A934SYT9_9BURK</name>
<evidence type="ECO:0000256" key="3">
    <source>
        <dbReference type="SAM" id="SignalP"/>
    </source>
</evidence>
<gene>
    <name evidence="4" type="ORF">JJB74_26640</name>
</gene>
<dbReference type="GO" id="GO:0008643">
    <property type="term" value="P:carbohydrate transport"/>
    <property type="evidence" value="ECO:0007669"/>
    <property type="project" value="InterPro"/>
</dbReference>
<reference evidence="4" key="1">
    <citation type="submission" date="2021-01" db="EMBL/GenBank/DDBJ databases">
        <title>Genome sequence of strain Noviherbaspirillum sp. DKR-6.</title>
        <authorList>
            <person name="Chaudhary D.K."/>
        </authorList>
    </citation>
    <scope>NUCLEOTIDE SEQUENCE</scope>
    <source>
        <strain evidence="4">DKR-6</strain>
    </source>
</reference>
<dbReference type="EMBL" id="JAEPBG010000018">
    <property type="protein sequence ID" value="MBK4738217.1"/>
    <property type="molecule type" value="Genomic_DNA"/>
</dbReference>
<organism evidence="4 5">
    <name type="scientific">Noviherbaspirillum pedocola</name>
    <dbReference type="NCBI Taxonomy" id="2801341"/>
    <lineage>
        <taxon>Bacteria</taxon>
        <taxon>Pseudomonadati</taxon>
        <taxon>Pseudomonadota</taxon>
        <taxon>Betaproteobacteria</taxon>
        <taxon>Burkholderiales</taxon>
        <taxon>Oxalobacteraceae</taxon>
        <taxon>Noviherbaspirillum</taxon>
    </lineage>
</organism>
<evidence type="ECO:0000256" key="2">
    <source>
        <dbReference type="RuleBase" id="RU363072"/>
    </source>
</evidence>
<comment type="similarity">
    <text evidence="1 2">Belongs to the OprB family.</text>
</comment>
<protein>
    <submittedName>
        <fullName evidence="4">Carbohydrate porin</fullName>
    </submittedName>
</protein>
<dbReference type="Pfam" id="PF04966">
    <property type="entry name" value="OprB"/>
    <property type="match status" value="1"/>
</dbReference>
<dbReference type="GO" id="GO:0016020">
    <property type="term" value="C:membrane"/>
    <property type="evidence" value="ECO:0007669"/>
    <property type="project" value="InterPro"/>
</dbReference>
<evidence type="ECO:0000313" key="5">
    <source>
        <dbReference type="Proteomes" id="UP000622890"/>
    </source>
</evidence>
<proteinExistence type="inferred from homology"/>
<keyword evidence="3" id="KW-0732">Signal</keyword>
<feature type="chain" id="PRO_5037832163" evidence="3">
    <location>
        <begin position="16"/>
        <end position="435"/>
    </location>
</feature>
<feature type="signal peptide" evidence="3">
    <location>
        <begin position="1"/>
        <end position="15"/>
    </location>
</feature>
<dbReference type="AlphaFoldDB" id="A0A934SYT9"/>
<dbReference type="InterPro" id="IPR007049">
    <property type="entry name" value="Carb-sel_porin_OprB"/>
</dbReference>
<dbReference type="InterPro" id="IPR038673">
    <property type="entry name" value="OprB_sf"/>
</dbReference>